<organism evidence="2">
    <name type="scientific">Candidatus Berkiella aquae</name>
    <dbReference type="NCBI Taxonomy" id="295108"/>
    <lineage>
        <taxon>Bacteria</taxon>
        <taxon>Pseudomonadati</taxon>
        <taxon>Pseudomonadota</taxon>
        <taxon>Gammaproteobacteria</taxon>
        <taxon>Candidatus Berkiellales</taxon>
        <taxon>Candidatus Berkiellaceae</taxon>
        <taxon>Candidatus Berkiella</taxon>
    </lineage>
</organism>
<dbReference type="STRING" id="295108.HT99x_00894"/>
<sequence length="196" mass="22939">MGNLTVNRFKGKQILDYIEQLAALRIKIFREYPYLYEGDYEYEMKYLSTYATSEEAILVVAKDDDNIIGLSTAIPLQFETPEAQQPFNDLNLPIEPFFYLGESVLLPEYRGSGIYRQYFQEREAAAIAFGCKKATFCGVVRDANDPRRPHDYIPLDNIWRHFGYERHPKLCAYYEWQEIGASEQTKKPMAFWIKSL</sequence>
<dbReference type="CDD" id="cd04301">
    <property type="entry name" value="NAT_SF"/>
    <property type="match status" value="1"/>
</dbReference>
<feature type="domain" description="N-acetyltransferase" evidence="1">
    <location>
        <begin position="19"/>
        <end position="194"/>
    </location>
</feature>
<dbReference type="OrthoDB" id="187903at2"/>
<accession>A0A0Q9YY85</accession>
<protein>
    <submittedName>
        <fullName evidence="3">GNAT family N-acetyltransferase</fullName>
    </submittedName>
</protein>
<dbReference type="InterPro" id="IPR000182">
    <property type="entry name" value="GNAT_dom"/>
</dbReference>
<reference evidence="3" key="2">
    <citation type="journal article" date="2016" name="Genome Announc.">
        <title>Draft Genome Sequences of Two Novel Amoeba-Resistant Intranuclear Bacteria, 'Candidatus Berkiella cookevillensis' and 'Candidatus Berkiella aquae'.</title>
        <authorList>
            <person name="Mehari Y.T."/>
            <person name="Arivett B.A."/>
            <person name="Farone A.L."/>
            <person name="Gunderson J.H."/>
            <person name="Farone M.B."/>
        </authorList>
    </citation>
    <scope>NUCLEOTIDE SEQUENCE</scope>
    <source>
        <strain evidence="3">HT99</strain>
    </source>
</reference>
<evidence type="ECO:0000259" key="1">
    <source>
        <dbReference type="PROSITE" id="PS51186"/>
    </source>
</evidence>
<gene>
    <name evidence="3" type="ORF">HT99x_004115</name>
    <name evidence="2" type="ORF">HT99x_00894</name>
</gene>
<dbReference type="RefSeq" id="WP_075065538.1">
    <property type="nucleotide sequence ID" value="NZ_LKAJ02000001.1"/>
</dbReference>
<dbReference type="GO" id="GO:0016747">
    <property type="term" value="F:acyltransferase activity, transferring groups other than amino-acyl groups"/>
    <property type="evidence" value="ECO:0007669"/>
    <property type="project" value="InterPro"/>
</dbReference>
<dbReference type="AlphaFoldDB" id="A0A0Q9YY85"/>
<dbReference type="Pfam" id="PF00583">
    <property type="entry name" value="Acetyltransf_1"/>
    <property type="match status" value="1"/>
</dbReference>
<evidence type="ECO:0000313" key="2">
    <source>
        <dbReference type="EMBL" id="KRG21703.1"/>
    </source>
</evidence>
<dbReference type="PROSITE" id="PS51186">
    <property type="entry name" value="GNAT"/>
    <property type="match status" value="1"/>
</dbReference>
<keyword evidence="4" id="KW-1185">Reference proteome</keyword>
<dbReference type="Proteomes" id="UP000051497">
    <property type="component" value="Unassembled WGS sequence"/>
</dbReference>
<dbReference type="InterPro" id="IPR016181">
    <property type="entry name" value="Acyl_CoA_acyltransferase"/>
</dbReference>
<name>A0A0Q9YY85_9GAMM</name>
<dbReference type="EMBL" id="LKAJ02000001">
    <property type="protein sequence ID" value="MCS5710603.1"/>
    <property type="molecule type" value="Genomic_DNA"/>
</dbReference>
<proteinExistence type="predicted"/>
<dbReference type="PATRIC" id="fig|1590043.3.peg.899"/>
<comment type="caution">
    <text evidence="2">The sequence shown here is derived from an EMBL/GenBank/DDBJ whole genome shotgun (WGS) entry which is preliminary data.</text>
</comment>
<dbReference type="SUPFAM" id="SSF55729">
    <property type="entry name" value="Acyl-CoA N-acyltransferases (Nat)"/>
    <property type="match status" value="1"/>
</dbReference>
<dbReference type="Gene3D" id="3.40.630.30">
    <property type="match status" value="1"/>
</dbReference>
<evidence type="ECO:0000313" key="3">
    <source>
        <dbReference type="EMBL" id="MCS5710603.1"/>
    </source>
</evidence>
<evidence type="ECO:0000313" key="4">
    <source>
        <dbReference type="Proteomes" id="UP000051497"/>
    </source>
</evidence>
<dbReference type="EMBL" id="LKAJ01000003">
    <property type="protein sequence ID" value="KRG21703.1"/>
    <property type="molecule type" value="Genomic_DNA"/>
</dbReference>
<reference evidence="3" key="3">
    <citation type="submission" date="2021-06" db="EMBL/GenBank/DDBJ databases">
        <title>Genomic Description and Analysis of Intracellular Bacteria, Candidatus Berkiella cookevillensis and Candidatus Berkiella aquae.</title>
        <authorList>
            <person name="Kidane D.T."/>
            <person name="Mehari Y.T."/>
            <person name="Rice F.C."/>
            <person name="Arivett B.A."/>
            <person name="Farone A.L."/>
            <person name="Berk S.G."/>
            <person name="Farone M.B."/>
        </authorList>
    </citation>
    <scope>NUCLEOTIDE SEQUENCE</scope>
    <source>
        <strain evidence="3">HT99</strain>
    </source>
</reference>
<reference evidence="2" key="1">
    <citation type="submission" date="2015-09" db="EMBL/GenBank/DDBJ databases">
        <title>Draft Genome Sequences of Two Novel Amoeba-resistant Intranuclear Bacteria, Candidatus Berkiella cookevillensis and Candidatus Berkiella aquae.</title>
        <authorList>
            <person name="Mehari Y.T."/>
            <person name="Arivett B.A."/>
            <person name="Farone A.L."/>
            <person name="Gunderson J.H."/>
            <person name="Farone M.B."/>
        </authorList>
    </citation>
    <scope>NUCLEOTIDE SEQUENCE [LARGE SCALE GENOMIC DNA]</scope>
    <source>
        <strain evidence="2">HT99</strain>
    </source>
</reference>